<name>A0ABW3MGF5_9PSEU</name>
<protein>
    <submittedName>
        <fullName evidence="2">Uncharacterized protein</fullName>
    </submittedName>
</protein>
<evidence type="ECO:0000256" key="1">
    <source>
        <dbReference type="SAM" id="SignalP"/>
    </source>
</evidence>
<dbReference type="Proteomes" id="UP001597045">
    <property type="component" value="Unassembled WGS sequence"/>
</dbReference>
<evidence type="ECO:0000313" key="3">
    <source>
        <dbReference type="Proteomes" id="UP001597045"/>
    </source>
</evidence>
<reference evidence="3" key="1">
    <citation type="journal article" date="2019" name="Int. J. Syst. Evol. Microbiol.">
        <title>The Global Catalogue of Microorganisms (GCM) 10K type strain sequencing project: providing services to taxonomists for standard genome sequencing and annotation.</title>
        <authorList>
            <consortium name="The Broad Institute Genomics Platform"/>
            <consortium name="The Broad Institute Genome Sequencing Center for Infectious Disease"/>
            <person name="Wu L."/>
            <person name="Ma J."/>
        </authorList>
    </citation>
    <scope>NUCLEOTIDE SEQUENCE [LARGE SCALE GENOMIC DNA]</scope>
    <source>
        <strain evidence="3">JCM 31486</strain>
    </source>
</reference>
<comment type="caution">
    <text evidence="2">The sequence shown here is derived from an EMBL/GenBank/DDBJ whole genome shotgun (WGS) entry which is preliminary data.</text>
</comment>
<gene>
    <name evidence="2" type="ORF">ACFQ1S_25940</name>
</gene>
<keyword evidence="3" id="KW-1185">Reference proteome</keyword>
<feature type="chain" id="PRO_5046204174" evidence="1">
    <location>
        <begin position="24"/>
        <end position="63"/>
    </location>
</feature>
<sequence>MRKVLIVLCALGFMLGGAAPALADYATYETFPGLVVGYANLTPDRLRAAVAEFAQVAALFPVP</sequence>
<keyword evidence="1" id="KW-0732">Signal</keyword>
<accession>A0ABW3MGF5</accession>
<evidence type="ECO:0000313" key="2">
    <source>
        <dbReference type="EMBL" id="MFD1048725.1"/>
    </source>
</evidence>
<organism evidence="2 3">
    <name type="scientific">Kibdelosporangium lantanae</name>
    <dbReference type="NCBI Taxonomy" id="1497396"/>
    <lineage>
        <taxon>Bacteria</taxon>
        <taxon>Bacillati</taxon>
        <taxon>Actinomycetota</taxon>
        <taxon>Actinomycetes</taxon>
        <taxon>Pseudonocardiales</taxon>
        <taxon>Pseudonocardiaceae</taxon>
        <taxon>Kibdelosporangium</taxon>
    </lineage>
</organism>
<dbReference type="EMBL" id="JBHTIS010001759">
    <property type="protein sequence ID" value="MFD1048725.1"/>
    <property type="molecule type" value="Genomic_DNA"/>
</dbReference>
<proteinExistence type="predicted"/>
<feature type="signal peptide" evidence="1">
    <location>
        <begin position="1"/>
        <end position="23"/>
    </location>
</feature>